<sequence length="1058" mass="114308">MAPEEEPSYGRRLLVDIVDETAAAEPSRPFVYAPRSSKPEDGWEPITFRQVANAVNHVARLVADTVKADSGHHEPFPTLAYVGPSDIRYGVVMLACIKAGCKALFVSPRNSTEGQLSLFERTGCAHLWYAASFGSLVRPWLIKATAAGIKAMAVPPAGEWLHSDPQPFPYGRTFEDARWDPAVVLHTSGSTGIPKPVVVRQGSLAVADAYRILPDYQGCHVVYKYWADKATRMFIPMPLFHAAGLNAGLVILAIYYRVPIALGMPHLPLTPELAVKCLSHSGTDAAMLPPSLIAELSRSDEGVKAFRSLKFLSFGGGSLSQTVGNALVQQQVTLSNVIASTEMMPYPLYFQKSRDLWQYFIFNSHVMGADWRCVDTEQGIYELFVRRKDPRDPAGQPVFYTFPELTEWSTGDLFKPHPSLPDHWIHHGRGDDVIVFSTGEKLNPVSIQDTLAGHPAIKGALVVGQDRFQPALILEPHTVPKDDAEAEALIDDVWPLVQEANKSSVAHGRIIRRLITVSDPDLPFQRASKGTIQRGRTLKAYKSAIDALYEHADDSDPQESVPLDFGSQEALTQSIVTLFVTKVGAAEVQPDTDLFSVGVDSQQVMSVSRILRGSVEAADVSIPPDALAPRVIYANPTPRSLAGHLLAEARGDGTGRDQATREVEKTKLLVEKYTENLPAAADKPAPLDEGQTVLLTGTTGSLGAYLLDGLCTSGHVTRIIAMNRGADGGASRQGSISAARGLGTDFAKVDFVGVHLSQPDLGLGRAKYAELLTSADRIIHNAWPVNFNISVASFEPHIRGVRHLVDFASAAAKRVSILFISSISTAVAWTSPEPVPERRLDDMAVADMGYGRSKMAGSMILDAAAAHSGVPAASVRVGQVAGPRGLKGMWNKQEFLPSLIASSVYLGVLPDSLGSGDVVDWSPIEDIAGLVLDVSGVTVKQPVSAIGGYFHGVNPAKTTWGELAAVLERYYQGRIKKLVSLGEWVDALRASESAGADVDKNPAIKLLDTYEAMSRASQAGYSHVEFDMTRTVSHSPTAASLTAVTPELLKNWCAQWDF</sequence>
<feature type="domain" description="Carrier" evidence="4">
    <location>
        <begin position="566"/>
        <end position="649"/>
    </location>
</feature>
<keyword evidence="2" id="KW-0597">Phosphoprotein</keyword>
<dbReference type="Pfam" id="PF00501">
    <property type="entry name" value="AMP-binding"/>
    <property type="match status" value="1"/>
</dbReference>
<name>A0A8H4PQY1_9HYPO</name>
<dbReference type="Gene3D" id="1.10.1200.10">
    <property type="entry name" value="ACP-like"/>
    <property type="match status" value="1"/>
</dbReference>
<organism evidence="5 6">
    <name type="scientific">Ophiocordyceps sinensis</name>
    <dbReference type="NCBI Taxonomy" id="72228"/>
    <lineage>
        <taxon>Eukaryota</taxon>
        <taxon>Fungi</taxon>
        <taxon>Dikarya</taxon>
        <taxon>Ascomycota</taxon>
        <taxon>Pezizomycotina</taxon>
        <taxon>Sordariomycetes</taxon>
        <taxon>Hypocreomycetidae</taxon>
        <taxon>Hypocreales</taxon>
        <taxon>Ophiocordycipitaceae</taxon>
        <taxon>Ophiocordyceps</taxon>
    </lineage>
</organism>
<dbReference type="SUPFAM" id="SSF51735">
    <property type="entry name" value="NAD(P)-binding Rossmann-fold domains"/>
    <property type="match status" value="1"/>
</dbReference>
<keyword evidence="3" id="KW-0521">NADP</keyword>
<proteinExistence type="predicted"/>
<dbReference type="SUPFAM" id="SSF47336">
    <property type="entry name" value="ACP-like"/>
    <property type="match status" value="1"/>
</dbReference>
<dbReference type="Pfam" id="PF07993">
    <property type="entry name" value="NAD_binding_4"/>
    <property type="match status" value="1"/>
</dbReference>
<dbReference type="OrthoDB" id="429813at2759"/>
<dbReference type="Proteomes" id="UP000557566">
    <property type="component" value="Unassembled WGS sequence"/>
</dbReference>
<dbReference type="PANTHER" id="PTHR43439:SF2">
    <property type="entry name" value="ENZYME, PUTATIVE (JCVI)-RELATED"/>
    <property type="match status" value="1"/>
</dbReference>
<dbReference type="InterPro" id="IPR036291">
    <property type="entry name" value="NAD(P)-bd_dom_sf"/>
</dbReference>
<dbReference type="InterPro" id="IPR013120">
    <property type="entry name" value="FAR_NAD-bd"/>
</dbReference>
<evidence type="ECO:0000313" key="6">
    <source>
        <dbReference type="Proteomes" id="UP000557566"/>
    </source>
</evidence>
<protein>
    <recommendedName>
        <fullName evidence="4">Carrier domain-containing protein</fullName>
    </recommendedName>
</protein>
<dbReference type="Gene3D" id="3.40.50.720">
    <property type="entry name" value="NAD(P)-binding Rossmann-like Domain"/>
    <property type="match status" value="1"/>
</dbReference>
<dbReference type="SUPFAM" id="SSF56801">
    <property type="entry name" value="Acetyl-CoA synthetase-like"/>
    <property type="match status" value="1"/>
</dbReference>
<dbReference type="InterPro" id="IPR042099">
    <property type="entry name" value="ANL_N_sf"/>
</dbReference>
<comment type="caution">
    <text evidence="5">The sequence shown here is derived from an EMBL/GenBank/DDBJ whole genome shotgun (WGS) entry which is preliminary data.</text>
</comment>
<keyword evidence="6" id="KW-1185">Reference proteome</keyword>
<evidence type="ECO:0000256" key="3">
    <source>
        <dbReference type="ARBA" id="ARBA00022857"/>
    </source>
</evidence>
<dbReference type="AlphaFoldDB" id="A0A8H4PQY1"/>
<reference evidence="5 6" key="1">
    <citation type="journal article" date="2020" name="Genome Biol. Evol.">
        <title>A new high-quality draft genome assembly of the Chinese cordyceps Ophiocordyceps sinensis.</title>
        <authorList>
            <person name="Shu R."/>
            <person name="Zhang J."/>
            <person name="Meng Q."/>
            <person name="Zhang H."/>
            <person name="Zhou G."/>
            <person name="Li M."/>
            <person name="Wu P."/>
            <person name="Zhao Y."/>
            <person name="Chen C."/>
            <person name="Qin Q."/>
        </authorList>
    </citation>
    <scope>NUCLEOTIDE SEQUENCE [LARGE SCALE GENOMIC DNA]</scope>
    <source>
        <strain evidence="5 6">IOZ07</strain>
    </source>
</reference>
<accession>A0A8H4PQY1</accession>
<dbReference type="PANTHER" id="PTHR43439">
    <property type="entry name" value="PHENYLACETATE-COENZYME A LIGASE"/>
    <property type="match status" value="1"/>
</dbReference>
<evidence type="ECO:0000313" key="5">
    <source>
        <dbReference type="EMBL" id="KAF4508756.1"/>
    </source>
</evidence>
<keyword evidence="1" id="KW-0596">Phosphopantetheine</keyword>
<dbReference type="Pfam" id="PF00550">
    <property type="entry name" value="PP-binding"/>
    <property type="match status" value="1"/>
</dbReference>
<dbReference type="InterPro" id="IPR051414">
    <property type="entry name" value="Adenylate-forming_Reductase"/>
</dbReference>
<dbReference type="InterPro" id="IPR000873">
    <property type="entry name" value="AMP-dep_synth/lig_dom"/>
</dbReference>
<dbReference type="InterPro" id="IPR036736">
    <property type="entry name" value="ACP-like_sf"/>
</dbReference>
<dbReference type="PROSITE" id="PS00455">
    <property type="entry name" value="AMP_BINDING"/>
    <property type="match status" value="1"/>
</dbReference>
<evidence type="ECO:0000256" key="1">
    <source>
        <dbReference type="ARBA" id="ARBA00022450"/>
    </source>
</evidence>
<dbReference type="Pfam" id="PF23562">
    <property type="entry name" value="AMP-binding_C_3"/>
    <property type="match status" value="1"/>
</dbReference>
<dbReference type="InterPro" id="IPR009081">
    <property type="entry name" value="PP-bd_ACP"/>
</dbReference>
<dbReference type="PROSITE" id="PS50075">
    <property type="entry name" value="CARRIER"/>
    <property type="match status" value="1"/>
</dbReference>
<evidence type="ECO:0000259" key="4">
    <source>
        <dbReference type="PROSITE" id="PS50075"/>
    </source>
</evidence>
<dbReference type="Gene3D" id="3.40.50.12780">
    <property type="entry name" value="N-terminal domain of ligase-like"/>
    <property type="match status" value="1"/>
</dbReference>
<dbReference type="InterPro" id="IPR020845">
    <property type="entry name" value="AMP-binding_CS"/>
</dbReference>
<dbReference type="EMBL" id="JAAVMX010000005">
    <property type="protein sequence ID" value="KAF4508756.1"/>
    <property type="molecule type" value="Genomic_DNA"/>
</dbReference>
<gene>
    <name evidence="5" type="ORF">G6O67_005096</name>
</gene>
<evidence type="ECO:0000256" key="2">
    <source>
        <dbReference type="ARBA" id="ARBA00022553"/>
    </source>
</evidence>